<dbReference type="STRING" id="224129.A0A1W4X1V2"/>
<dbReference type="GeneID" id="108738042"/>
<comment type="similarity">
    <text evidence="2">Belongs to the Mediator complex subunit 25 family.</text>
</comment>
<dbReference type="Pfam" id="PF11265">
    <property type="entry name" value="Med25_VWA"/>
    <property type="match status" value="1"/>
</dbReference>
<feature type="region of interest" description="Disordered" evidence="10">
    <location>
        <begin position="370"/>
        <end position="390"/>
    </location>
</feature>
<evidence type="ECO:0000256" key="10">
    <source>
        <dbReference type="SAM" id="MobiDB-lite"/>
    </source>
</evidence>
<feature type="domain" description="Mediator complex subunit Med25 PTOV" evidence="11">
    <location>
        <begin position="511"/>
        <end position="663"/>
    </location>
</feature>
<sequence>MVVCPPDHNIQADIVFVVEGTAINGAYINDLKTNYIIPSLEYFSQGNLDETSYLTENANSVYGIVIYYAADCLPQVSSDTFGPFLTPSRVLNALDKLELIGGKGESHANVAEGLATALQCFEELQQKRDSSTSNVQKHCILVCNSPPYLLPVMESYAYVGKTAEQLAANLLERGINLSIISPRKIPSLYKLFEKAGGDLTTFQSKNYAKDPRHLVLLRGFSLKERPVSPVPQTGTVSTSGLPLPSTNMAIPSLPSPLPNTDSPITSQAANQNILASTMNTGVGVQGGVGQNPVYRPTNPQGINPLTNSNQSIVTANMVNVNLVNAVRGGMMNNPQFSNQPIQAPPGYHPGSGLAGPCRPPGRWPLMPHQTAQQRSQFIPNQNQQPTTSQSSALIAQLTQPPSSMPTANVNQFSQSLSMFLVASNAGMNSQPQQLRLNMMGNQPTQQNVQTSIAAQNVQNSGMVQTGGITSTPGMPQTQTNPPQVTPSSQVMPTQSQPTPQQSNPAMGTGRERHTIWQGLLEWLEKPKNSSETQKITRQVPCQVSASSKDGEPELKADSWPPKLITQLMPKQLIGNIGGGYLKNSKSVIFHPQNCDALESLTKMMTNGFAGCVHFTSVPNPASCDIKVLILLYTPEKRAYLGFIPNDQVGFVDRLRKVIQQQKTTHMIRQVNLNYSGTANVGMGSGVGTPPQMPVSNPASTQQGLMMSQTNTMAMGGGQITQNVNMQGAGVQVSQSGNPTGMMGGPLQRGPFDGNLEQARQQNLEKINQLKQTLEAAQQQEQQYKSQLERISHMKMSHVQEALQLAQQQEMQYKMMDQQRMAGTSNQAANVQQQRMMRPIMNTNNPGLRHLLQQQPQYRQQIMGMQPGMGGNGPRPMGQGMPGTPGNAQQPFDDVGNLDFMV</sequence>
<feature type="domain" description="Mediator of RNA polymerase II transcription subunit 25 von Willebrand factor type A" evidence="12">
    <location>
        <begin position="9"/>
        <end position="220"/>
    </location>
</feature>
<keyword evidence="4" id="KW-0805">Transcription regulation</keyword>
<evidence type="ECO:0000256" key="9">
    <source>
        <dbReference type="SAM" id="Coils"/>
    </source>
</evidence>
<evidence type="ECO:0000259" key="12">
    <source>
        <dbReference type="Pfam" id="PF11265"/>
    </source>
</evidence>
<name>A0A1W4X1V2_AGRPL</name>
<dbReference type="InterPro" id="IPR021419">
    <property type="entry name" value="Mediator_Med25_VWA"/>
</dbReference>
<feature type="compositionally biased region" description="Polar residues" evidence="10">
    <location>
        <begin position="529"/>
        <end position="547"/>
    </location>
</feature>
<dbReference type="InterPro" id="IPR021394">
    <property type="entry name" value="Med25_PTOV"/>
</dbReference>
<organism evidence="13 14">
    <name type="scientific">Agrilus planipennis</name>
    <name type="common">Emerald ash borer</name>
    <name type="synonym">Agrilus marcopoli</name>
    <dbReference type="NCBI Taxonomy" id="224129"/>
    <lineage>
        <taxon>Eukaryota</taxon>
        <taxon>Metazoa</taxon>
        <taxon>Ecdysozoa</taxon>
        <taxon>Arthropoda</taxon>
        <taxon>Hexapoda</taxon>
        <taxon>Insecta</taxon>
        <taxon>Pterygota</taxon>
        <taxon>Neoptera</taxon>
        <taxon>Endopterygota</taxon>
        <taxon>Coleoptera</taxon>
        <taxon>Polyphaga</taxon>
        <taxon>Elateriformia</taxon>
        <taxon>Buprestoidea</taxon>
        <taxon>Buprestidae</taxon>
        <taxon>Agrilinae</taxon>
        <taxon>Agrilus</taxon>
    </lineage>
</organism>
<keyword evidence="6" id="KW-0804">Transcription</keyword>
<proteinExistence type="inferred from homology"/>
<dbReference type="Gene3D" id="2.40.290.30">
    <property type="entry name" value="Mediator complex subunit 25, ACID domain"/>
    <property type="match status" value="1"/>
</dbReference>
<keyword evidence="9" id="KW-0175">Coiled coil</keyword>
<dbReference type="InterPro" id="IPR036465">
    <property type="entry name" value="vWFA_dom_sf"/>
</dbReference>
<dbReference type="OrthoDB" id="7690434at2759"/>
<accession>A0A1W4X1V2</accession>
<dbReference type="FunFam" id="2.40.290.30:FF:000002">
    <property type="entry name" value="Mediator of RNA polymerase II transcription subunit"/>
    <property type="match status" value="1"/>
</dbReference>
<evidence type="ECO:0000256" key="2">
    <source>
        <dbReference type="ARBA" id="ARBA00009102"/>
    </source>
</evidence>
<evidence type="ECO:0000256" key="3">
    <source>
        <dbReference type="ARBA" id="ARBA00019694"/>
    </source>
</evidence>
<dbReference type="PANTHER" id="PTHR12433">
    <property type="entry name" value="MEDIATOR OF RNA POLYMERASE II TRANSCRIPTION SUBUNIT 25"/>
    <property type="match status" value="1"/>
</dbReference>
<dbReference type="AlphaFoldDB" id="A0A1W4X1V2"/>
<feature type="region of interest" description="Disordered" evidence="10">
    <location>
        <begin position="469"/>
        <end position="508"/>
    </location>
</feature>
<evidence type="ECO:0000259" key="11">
    <source>
        <dbReference type="Pfam" id="PF11232"/>
    </source>
</evidence>
<comment type="subcellular location">
    <subcellularLocation>
        <location evidence="1">Nucleus</location>
    </subcellularLocation>
</comment>
<dbReference type="Proteomes" id="UP000192223">
    <property type="component" value="Unplaced"/>
</dbReference>
<feature type="region of interest" description="Disordered" evidence="10">
    <location>
        <begin position="528"/>
        <end position="557"/>
    </location>
</feature>
<dbReference type="RefSeq" id="XP_018326757.1">
    <property type="nucleotide sequence ID" value="XM_018471255.2"/>
</dbReference>
<dbReference type="GO" id="GO:0045944">
    <property type="term" value="P:positive regulation of transcription by RNA polymerase II"/>
    <property type="evidence" value="ECO:0007669"/>
    <property type="project" value="TreeGrafter"/>
</dbReference>
<feature type="compositionally biased region" description="Low complexity" evidence="10">
    <location>
        <begin position="475"/>
        <end position="504"/>
    </location>
</feature>
<dbReference type="KEGG" id="apln:108738042"/>
<keyword evidence="5" id="KW-0010">Activator</keyword>
<keyword evidence="7" id="KW-0539">Nucleus</keyword>
<dbReference type="InterPro" id="IPR038196">
    <property type="entry name" value="Med25_PTOV_sf"/>
</dbReference>
<protein>
    <recommendedName>
        <fullName evidence="3">Mediator of RNA polymerase II transcription subunit 25</fullName>
    </recommendedName>
    <alternativeName>
        <fullName evidence="8">Mediator complex subunit 25</fullName>
    </alternativeName>
</protein>
<feature type="compositionally biased region" description="Low complexity" evidence="10">
    <location>
        <begin position="379"/>
        <end position="390"/>
    </location>
</feature>
<evidence type="ECO:0000256" key="5">
    <source>
        <dbReference type="ARBA" id="ARBA00023159"/>
    </source>
</evidence>
<dbReference type="SUPFAM" id="SSF53300">
    <property type="entry name" value="vWA-like"/>
    <property type="match status" value="1"/>
</dbReference>
<dbReference type="Pfam" id="PF11232">
    <property type="entry name" value="Med25"/>
    <property type="match status" value="1"/>
</dbReference>
<gene>
    <name evidence="14" type="primary">LOC108738042</name>
</gene>
<dbReference type="PANTHER" id="PTHR12433:SF11">
    <property type="entry name" value="MEDIATOR OF RNA POLYMERASE II TRANSCRIPTION SUBUNIT 25"/>
    <property type="match status" value="1"/>
</dbReference>
<dbReference type="InParanoid" id="A0A1W4X1V2"/>
<feature type="coiled-coil region" evidence="9">
    <location>
        <begin position="755"/>
        <end position="818"/>
    </location>
</feature>
<reference evidence="14" key="1">
    <citation type="submission" date="2025-08" db="UniProtKB">
        <authorList>
            <consortium name="RefSeq"/>
        </authorList>
    </citation>
    <scope>IDENTIFICATION</scope>
    <source>
        <tissue evidence="14">Entire body</tissue>
    </source>
</reference>
<dbReference type="GO" id="GO:0005667">
    <property type="term" value="C:transcription regulator complex"/>
    <property type="evidence" value="ECO:0007669"/>
    <property type="project" value="TreeGrafter"/>
</dbReference>
<evidence type="ECO:0000256" key="1">
    <source>
        <dbReference type="ARBA" id="ARBA00004123"/>
    </source>
</evidence>
<evidence type="ECO:0000256" key="8">
    <source>
        <dbReference type="ARBA" id="ARBA00031958"/>
    </source>
</evidence>
<evidence type="ECO:0000256" key="7">
    <source>
        <dbReference type="ARBA" id="ARBA00023242"/>
    </source>
</evidence>
<keyword evidence="13" id="KW-1185">Reference proteome</keyword>
<dbReference type="GO" id="GO:0016592">
    <property type="term" value="C:mediator complex"/>
    <property type="evidence" value="ECO:0007669"/>
    <property type="project" value="TreeGrafter"/>
</dbReference>
<evidence type="ECO:0000313" key="14">
    <source>
        <dbReference type="RefSeq" id="XP_018326757.1"/>
    </source>
</evidence>
<dbReference type="CTD" id="81857"/>
<evidence type="ECO:0000313" key="13">
    <source>
        <dbReference type="Proteomes" id="UP000192223"/>
    </source>
</evidence>
<evidence type="ECO:0000256" key="4">
    <source>
        <dbReference type="ARBA" id="ARBA00023015"/>
    </source>
</evidence>
<dbReference type="FunCoup" id="A0A1W4X1V2">
    <property type="interactions" value="948"/>
</dbReference>
<evidence type="ECO:0000256" key="6">
    <source>
        <dbReference type="ARBA" id="ARBA00023163"/>
    </source>
</evidence>